<dbReference type="GO" id="GO:2000766">
    <property type="term" value="P:negative regulation of cytoplasmic translation"/>
    <property type="evidence" value="ECO:0007669"/>
    <property type="project" value="TreeGrafter"/>
</dbReference>
<dbReference type="GO" id="GO:0005737">
    <property type="term" value="C:cytoplasm"/>
    <property type="evidence" value="ECO:0007669"/>
    <property type="project" value="UniProtKB-SubCell"/>
</dbReference>
<evidence type="ECO:0000256" key="1">
    <source>
        <dbReference type="ARBA" id="ARBA00004496"/>
    </source>
</evidence>
<feature type="domain" description="RRM" evidence="6">
    <location>
        <begin position="189"/>
        <end position="267"/>
    </location>
</feature>
<evidence type="ECO:0000256" key="2">
    <source>
        <dbReference type="ARBA" id="ARBA00022490"/>
    </source>
</evidence>
<protein>
    <recommendedName>
        <fullName evidence="6">RRM domain-containing protein</fullName>
    </recommendedName>
</protein>
<dbReference type="PANTHER" id="PTHR12566">
    <property type="entry name" value="CYTOPLASMIC POLYADENYLATION ELEMENT BINDING PROTEIN CPEB"/>
    <property type="match status" value="1"/>
</dbReference>
<dbReference type="PROSITE" id="PS50102">
    <property type="entry name" value="RRM"/>
    <property type="match status" value="2"/>
</dbReference>
<dbReference type="FunFam" id="4.10.640.40:FF:000001">
    <property type="entry name" value="Cytoplasmic polyadenylation element-binding 2 isoform X2"/>
    <property type="match status" value="1"/>
</dbReference>
<evidence type="ECO:0000313" key="7">
    <source>
        <dbReference type="EMBL" id="KAK7578112.1"/>
    </source>
</evidence>
<dbReference type="GO" id="GO:0000900">
    <property type="term" value="F:mRNA regulatory element binding translation repressor activity"/>
    <property type="evidence" value="ECO:0007669"/>
    <property type="project" value="TreeGrafter"/>
</dbReference>
<evidence type="ECO:0000256" key="5">
    <source>
        <dbReference type="PROSITE-ProRule" id="PRU00176"/>
    </source>
</evidence>
<name>A0AAN9T923_9HEMI</name>
<feature type="domain" description="RRM" evidence="6">
    <location>
        <begin position="81"/>
        <end position="172"/>
    </location>
</feature>
<dbReference type="AlphaFoldDB" id="A0AAN9T923"/>
<keyword evidence="2" id="KW-0963">Cytoplasm</keyword>
<evidence type="ECO:0000313" key="8">
    <source>
        <dbReference type="Proteomes" id="UP001367676"/>
    </source>
</evidence>
<dbReference type="CDD" id="cd19757">
    <property type="entry name" value="Bbox1"/>
    <property type="match status" value="1"/>
</dbReference>
<dbReference type="InterPro" id="IPR038446">
    <property type="entry name" value="CEBP_ZZ_sf"/>
</dbReference>
<sequence>MHLFNIISLDFHNSVAASIETWDLFESRPFFPGLDEHAAAAIMENPSSHIVDGQVFMASLPPGAQSSPHTLLQEKEEKYSRKVFVGGLPPDIDEEEISASFRRFGQLVVDWPHKAESKSFFPPKGYAFLLFQEESSVQTLIDSCIQEDDKLYLVVSSPTVKDKAVQIRPWRLNDADYVLNASLPLDPRKTVFVGGVPRPLKAIELATIMDRLYGCVCYAGIDTDPELKYPKGAGRVAFSNQQSYIAAISARFVQLQHGDIDKRVEVKPYVLDDQMCDECAGQRCGGKFAPFFCANVTCLQYYCEHCWGVIHSRSGREFHKPLVKEGAERPRPLQFRWC</sequence>
<evidence type="ECO:0000256" key="4">
    <source>
        <dbReference type="ARBA" id="ARBA00022884"/>
    </source>
</evidence>
<keyword evidence="3" id="KW-0677">Repeat</keyword>
<dbReference type="GO" id="GO:0007283">
    <property type="term" value="P:spermatogenesis"/>
    <property type="evidence" value="ECO:0007669"/>
    <property type="project" value="UniProtKB-ARBA"/>
</dbReference>
<dbReference type="GO" id="GO:0003730">
    <property type="term" value="F:mRNA 3'-UTR binding"/>
    <property type="evidence" value="ECO:0007669"/>
    <property type="project" value="InterPro"/>
</dbReference>
<reference evidence="7 8" key="1">
    <citation type="submission" date="2024-03" db="EMBL/GenBank/DDBJ databases">
        <title>Adaptation during the transition from Ophiocordyceps entomopathogen to insect associate is accompanied by gene loss and intensified selection.</title>
        <authorList>
            <person name="Ward C.M."/>
            <person name="Onetto C.A."/>
            <person name="Borneman A.R."/>
        </authorList>
    </citation>
    <scope>NUCLEOTIDE SEQUENCE [LARGE SCALE GENOMIC DNA]</scope>
    <source>
        <strain evidence="7">AWRI1</strain>
        <tissue evidence="7">Single Adult Female</tissue>
    </source>
</reference>
<dbReference type="FunFam" id="3.30.70.330:FF:000008">
    <property type="entry name" value="Cytoplasmic polyadenylation element-binding 2 isoform X2"/>
    <property type="match status" value="1"/>
</dbReference>
<keyword evidence="8" id="KW-1185">Reference proteome</keyword>
<dbReference type="FunFam" id="3.30.70.330:FF:000009">
    <property type="entry name" value="cytoplasmic polyadenylation element-binding protein 2 isoform X1"/>
    <property type="match status" value="1"/>
</dbReference>
<dbReference type="GO" id="GO:0043022">
    <property type="term" value="F:ribosome binding"/>
    <property type="evidence" value="ECO:0007669"/>
    <property type="project" value="TreeGrafter"/>
</dbReference>
<dbReference type="CDD" id="cd12726">
    <property type="entry name" value="RRM2_CPEB2_like"/>
    <property type="match status" value="1"/>
</dbReference>
<dbReference type="Pfam" id="PF16367">
    <property type="entry name" value="RRM_7"/>
    <property type="match status" value="1"/>
</dbReference>
<dbReference type="Pfam" id="PF16366">
    <property type="entry name" value="CEBP_ZZ"/>
    <property type="match status" value="1"/>
</dbReference>
<dbReference type="PANTHER" id="PTHR12566:SF12">
    <property type="entry name" value="TRANSLATIONAL REGULATOR ORB2"/>
    <property type="match status" value="1"/>
</dbReference>
<dbReference type="CDD" id="cd12724">
    <property type="entry name" value="RRM1_CPEB2_like"/>
    <property type="match status" value="1"/>
</dbReference>
<dbReference type="SMART" id="SM00360">
    <property type="entry name" value="RRM"/>
    <property type="match status" value="2"/>
</dbReference>
<dbReference type="GO" id="GO:0045202">
    <property type="term" value="C:synapse"/>
    <property type="evidence" value="ECO:0007669"/>
    <property type="project" value="TreeGrafter"/>
</dbReference>
<dbReference type="InterPro" id="IPR032296">
    <property type="entry name" value="CEBP_ZZ"/>
</dbReference>
<proteinExistence type="predicted"/>
<dbReference type="SUPFAM" id="SSF54928">
    <property type="entry name" value="RNA-binding domain, RBD"/>
    <property type="match status" value="1"/>
</dbReference>
<dbReference type="GO" id="GO:0043005">
    <property type="term" value="C:neuron projection"/>
    <property type="evidence" value="ECO:0007669"/>
    <property type="project" value="TreeGrafter"/>
</dbReference>
<organism evidence="7 8">
    <name type="scientific">Parthenolecanium corni</name>
    <dbReference type="NCBI Taxonomy" id="536013"/>
    <lineage>
        <taxon>Eukaryota</taxon>
        <taxon>Metazoa</taxon>
        <taxon>Ecdysozoa</taxon>
        <taxon>Arthropoda</taxon>
        <taxon>Hexapoda</taxon>
        <taxon>Insecta</taxon>
        <taxon>Pterygota</taxon>
        <taxon>Neoptera</taxon>
        <taxon>Paraneoptera</taxon>
        <taxon>Hemiptera</taxon>
        <taxon>Sternorrhyncha</taxon>
        <taxon>Coccoidea</taxon>
        <taxon>Coccidae</taxon>
        <taxon>Parthenolecanium</taxon>
    </lineage>
</organism>
<dbReference type="InterPro" id="IPR012677">
    <property type="entry name" value="Nucleotide-bd_a/b_plait_sf"/>
</dbReference>
<dbReference type="InterPro" id="IPR034819">
    <property type="entry name" value="CPEB"/>
</dbReference>
<comment type="subcellular location">
    <subcellularLocation>
        <location evidence="1">Cytoplasm</location>
    </subcellularLocation>
</comment>
<dbReference type="InterPro" id="IPR000504">
    <property type="entry name" value="RRM_dom"/>
</dbReference>
<dbReference type="Gene3D" id="4.10.640.40">
    <property type="entry name" value="Cytoplasmic polyadenylation element-binding protein, ZZ domain"/>
    <property type="match status" value="1"/>
</dbReference>
<dbReference type="Gene3D" id="3.30.70.330">
    <property type="match status" value="2"/>
</dbReference>
<dbReference type="InterPro" id="IPR035979">
    <property type="entry name" value="RBD_domain_sf"/>
</dbReference>
<dbReference type="GO" id="GO:0005634">
    <property type="term" value="C:nucleus"/>
    <property type="evidence" value="ECO:0007669"/>
    <property type="project" value="TreeGrafter"/>
</dbReference>
<dbReference type="GO" id="GO:0008135">
    <property type="term" value="F:translation factor activity, RNA binding"/>
    <property type="evidence" value="ECO:0007669"/>
    <property type="project" value="TreeGrafter"/>
</dbReference>
<evidence type="ECO:0000256" key="3">
    <source>
        <dbReference type="ARBA" id="ARBA00022737"/>
    </source>
</evidence>
<gene>
    <name evidence="7" type="ORF">V9T40_010317</name>
</gene>
<accession>A0AAN9T923</accession>
<evidence type="ECO:0000259" key="6">
    <source>
        <dbReference type="PROSITE" id="PS50102"/>
    </source>
</evidence>
<keyword evidence="4 5" id="KW-0694">RNA-binding</keyword>
<dbReference type="Proteomes" id="UP001367676">
    <property type="component" value="Unassembled WGS sequence"/>
</dbReference>
<dbReference type="EMBL" id="JBBCAQ010000035">
    <property type="protein sequence ID" value="KAK7578112.1"/>
    <property type="molecule type" value="Genomic_DNA"/>
</dbReference>
<comment type="caution">
    <text evidence="7">The sequence shown here is derived from an EMBL/GenBank/DDBJ whole genome shotgun (WGS) entry which is preliminary data.</text>
</comment>